<dbReference type="Pfam" id="PF01515">
    <property type="entry name" value="PTA_PTB"/>
    <property type="match status" value="1"/>
</dbReference>
<dbReference type="NCBIfam" id="NF006045">
    <property type="entry name" value="PRK08190.1"/>
    <property type="match status" value="1"/>
</dbReference>
<dbReference type="InterPro" id="IPR029069">
    <property type="entry name" value="HotDog_dom_sf"/>
</dbReference>
<reference evidence="4 5" key="1">
    <citation type="submission" date="2019-03" db="EMBL/GenBank/DDBJ databases">
        <title>Genomic Encyclopedia of Type Strains, Phase IV (KMG-IV): sequencing the most valuable type-strain genomes for metagenomic binning, comparative biology and taxonomic classification.</title>
        <authorList>
            <person name="Goeker M."/>
        </authorList>
    </citation>
    <scope>NUCLEOTIDE SEQUENCE [LARGE SCALE GENOMIC DNA]</scope>
    <source>
        <strain evidence="4 5">DSM 102969</strain>
    </source>
</reference>
<keyword evidence="5" id="KW-1185">Reference proteome</keyword>
<dbReference type="Gene3D" id="3.10.129.10">
    <property type="entry name" value="Hotdog Thioesterase"/>
    <property type="match status" value="1"/>
</dbReference>
<gene>
    <name evidence="4" type="ORF">EDD54_3706</name>
</gene>
<dbReference type="PANTHER" id="PTHR43356">
    <property type="entry name" value="PHOSPHATE ACETYLTRANSFERASE"/>
    <property type="match status" value="1"/>
</dbReference>
<dbReference type="OrthoDB" id="9800237at2"/>
<evidence type="ECO:0000313" key="4">
    <source>
        <dbReference type="EMBL" id="TDP82439.1"/>
    </source>
</evidence>
<organism evidence="4 5">
    <name type="scientific">Oharaeibacter diazotrophicus</name>
    <dbReference type="NCBI Taxonomy" id="1920512"/>
    <lineage>
        <taxon>Bacteria</taxon>
        <taxon>Pseudomonadati</taxon>
        <taxon>Pseudomonadota</taxon>
        <taxon>Alphaproteobacteria</taxon>
        <taxon>Hyphomicrobiales</taxon>
        <taxon>Pleomorphomonadaceae</taxon>
        <taxon>Oharaeibacter</taxon>
    </lineage>
</organism>
<evidence type="ECO:0000256" key="1">
    <source>
        <dbReference type="ARBA" id="ARBA00022679"/>
    </source>
</evidence>
<evidence type="ECO:0000259" key="3">
    <source>
        <dbReference type="Pfam" id="PF01515"/>
    </source>
</evidence>
<accession>A0A4R6R8Z5</accession>
<dbReference type="PANTHER" id="PTHR43356:SF2">
    <property type="entry name" value="PHOSPHATE ACETYLTRANSFERASE"/>
    <property type="match status" value="1"/>
</dbReference>
<comment type="caution">
    <text evidence="4">The sequence shown here is derived from an EMBL/GenBank/DDBJ whole genome shotgun (WGS) entry which is preliminary data.</text>
</comment>
<sequence>MQQINANTPFDDLAVGSWGAAWRTCTPQDLLLFAHVSGNLNPLVVPAEDDAGPAPTAPSMWVGSLISSVLGNTMPGPGTLYRSQWLRFQRRVEIGERLRVIVTCIGKRASPRAVFETLVVDATGATVCEGLAEVDAPAEAMAAPVPDLPRLFLAHRDPFARLTALARSRPPLVTAVVAPDDRHSLGGVLLAAGEGLIAPVLIGDAEAIRRTGEELGADLSAFRLVDVPDPHEAAHVAATMAGRGEAAAIMKGNVHSDVLLAEVIRKEAGLRGPRRLSHVFVMGVPSLDHPLFISDAALNIAPDLAAKVDITQNAIDLAIACGVERPRVGVLAAVETVNPAMPSTVDAAALSKMAERGQIRGGVVDGPLAMDNAIDVEAARTKGISSMVAGRAEVLIVPNLEAGNMLAKELTFVAGARAAGLVVGARVPVILTSRADDERARLASCVLAQLHDHFRRTGRALGAAEVPAPVPALVHAREAAS</sequence>
<dbReference type="CDD" id="cd03449">
    <property type="entry name" value="R_hydratase"/>
    <property type="match status" value="1"/>
</dbReference>
<dbReference type="RefSeq" id="WP_126539340.1">
    <property type="nucleotide sequence ID" value="NZ_BSPM01000007.1"/>
</dbReference>
<dbReference type="SUPFAM" id="SSF53659">
    <property type="entry name" value="Isocitrate/Isopropylmalate dehydrogenase-like"/>
    <property type="match status" value="1"/>
</dbReference>
<evidence type="ECO:0000256" key="2">
    <source>
        <dbReference type="ARBA" id="ARBA00023315"/>
    </source>
</evidence>
<keyword evidence="2" id="KW-0012">Acyltransferase</keyword>
<dbReference type="GO" id="GO:0016746">
    <property type="term" value="F:acyltransferase activity"/>
    <property type="evidence" value="ECO:0007669"/>
    <property type="project" value="UniProtKB-KW"/>
</dbReference>
<dbReference type="InterPro" id="IPR050500">
    <property type="entry name" value="Phos_Acetyltrans/Butyryltrans"/>
</dbReference>
<feature type="domain" description="Phosphate acetyl/butaryl transferase" evidence="3">
    <location>
        <begin position="233"/>
        <end position="440"/>
    </location>
</feature>
<dbReference type="InterPro" id="IPR002505">
    <property type="entry name" value="PTA_PTB"/>
</dbReference>
<protein>
    <submittedName>
        <fullName evidence="4">Phosphate butyryltransferase</fullName>
    </submittedName>
</protein>
<proteinExistence type="predicted"/>
<dbReference type="SUPFAM" id="SSF54637">
    <property type="entry name" value="Thioesterase/thiol ester dehydrase-isomerase"/>
    <property type="match status" value="1"/>
</dbReference>
<dbReference type="Gene3D" id="3.40.718.10">
    <property type="entry name" value="Isopropylmalate Dehydrogenase"/>
    <property type="match status" value="1"/>
</dbReference>
<name>A0A4R6R8Z5_9HYPH</name>
<evidence type="ECO:0000313" key="5">
    <source>
        <dbReference type="Proteomes" id="UP000294547"/>
    </source>
</evidence>
<keyword evidence="1 4" id="KW-0808">Transferase</keyword>
<dbReference type="AlphaFoldDB" id="A0A4R6R8Z5"/>
<dbReference type="Proteomes" id="UP000294547">
    <property type="component" value="Unassembled WGS sequence"/>
</dbReference>
<dbReference type="EMBL" id="SNXY01000010">
    <property type="protein sequence ID" value="TDP82439.1"/>
    <property type="molecule type" value="Genomic_DNA"/>
</dbReference>